<dbReference type="GeneID" id="34521757"/>
<feature type="transmembrane region" description="Helical" evidence="16">
    <location>
        <begin position="278"/>
        <end position="296"/>
    </location>
</feature>
<feature type="transmembrane region" description="Helical" evidence="16">
    <location>
        <begin position="110"/>
        <end position="128"/>
    </location>
</feature>
<evidence type="ECO:0000256" key="10">
    <source>
        <dbReference type="ARBA" id="ARBA00023098"/>
    </source>
</evidence>
<comment type="caution">
    <text evidence="16">Lacks conserved residue(s) required for the propagation of feature annotation.</text>
</comment>
<comment type="pathway">
    <text evidence="15">Steroid biosynthesis; zymosterol biosynthesis; zymosterol from lanosterol: step 2/6.</text>
</comment>
<keyword evidence="3 16" id="KW-0444">Lipid biosynthesis</keyword>
<dbReference type="PROSITE" id="PS01018">
    <property type="entry name" value="STEROL_REDUCT_2"/>
    <property type="match status" value="1"/>
</dbReference>
<organism evidence="17 18">
    <name type="scientific">Kuraishia capsulata CBS 1993</name>
    <dbReference type="NCBI Taxonomy" id="1382522"/>
    <lineage>
        <taxon>Eukaryota</taxon>
        <taxon>Fungi</taxon>
        <taxon>Dikarya</taxon>
        <taxon>Ascomycota</taxon>
        <taxon>Saccharomycotina</taxon>
        <taxon>Pichiomycetes</taxon>
        <taxon>Pichiales</taxon>
        <taxon>Pichiaceae</taxon>
        <taxon>Kuraishia</taxon>
    </lineage>
</organism>
<feature type="transmembrane region" description="Helical" evidence="16">
    <location>
        <begin position="73"/>
        <end position="90"/>
    </location>
</feature>
<evidence type="ECO:0000256" key="2">
    <source>
        <dbReference type="ARBA" id="ARBA00005402"/>
    </source>
</evidence>
<dbReference type="InterPro" id="IPR001171">
    <property type="entry name" value="ERG24_DHCR-like"/>
</dbReference>
<comment type="catalytic activity">
    <reaction evidence="14">
        <text>4,4-dimethyl-5alpha-cholesta-8,24-dien-3beta-ol + NADP(+) = 4,4-dimethyl-5alpha-cholesta-8,14,24-trien-3beta-ol + NADPH + H(+)</text>
        <dbReference type="Rhea" id="RHEA:18561"/>
        <dbReference type="ChEBI" id="CHEBI:15378"/>
        <dbReference type="ChEBI" id="CHEBI:17813"/>
        <dbReference type="ChEBI" id="CHEBI:18364"/>
        <dbReference type="ChEBI" id="CHEBI:57783"/>
        <dbReference type="ChEBI" id="CHEBI:58349"/>
        <dbReference type="EC" id="1.3.1.70"/>
    </reaction>
    <physiologicalReaction direction="right-to-left" evidence="14">
        <dbReference type="Rhea" id="RHEA:18563"/>
    </physiologicalReaction>
</comment>
<evidence type="ECO:0000256" key="1">
    <source>
        <dbReference type="ARBA" id="ARBA00004141"/>
    </source>
</evidence>
<evidence type="ECO:0000256" key="9">
    <source>
        <dbReference type="ARBA" id="ARBA00023011"/>
    </source>
</evidence>
<keyword evidence="12 16" id="KW-1207">Sterol metabolism</keyword>
<dbReference type="FunFam" id="1.20.120.1630:FF:000009">
    <property type="entry name" value="C-14 sterol reductase"/>
    <property type="match status" value="1"/>
</dbReference>
<dbReference type="Gene3D" id="1.20.120.1630">
    <property type="match status" value="1"/>
</dbReference>
<evidence type="ECO:0000256" key="14">
    <source>
        <dbReference type="ARBA" id="ARBA00052254"/>
    </source>
</evidence>
<feature type="transmembrane region" description="Helical" evidence="16">
    <location>
        <begin position="12"/>
        <end position="31"/>
    </location>
</feature>
<dbReference type="GO" id="GO:0050613">
    <property type="term" value="F:Delta14-sterol reductase activity"/>
    <property type="evidence" value="ECO:0007669"/>
    <property type="project" value="UniProtKB-EC"/>
</dbReference>
<dbReference type="GO" id="GO:0006696">
    <property type="term" value="P:ergosterol biosynthetic process"/>
    <property type="evidence" value="ECO:0007669"/>
    <property type="project" value="EnsemblFungi"/>
</dbReference>
<dbReference type="STRING" id="1382522.W6MNY1"/>
<evidence type="ECO:0000313" key="17">
    <source>
        <dbReference type="EMBL" id="CDK28379.1"/>
    </source>
</evidence>
<keyword evidence="13 16" id="KW-0753">Steroid metabolism</keyword>
<dbReference type="PANTHER" id="PTHR21257:SF52">
    <property type="entry name" value="DELTA(14)-STEROL REDUCTASE TM7SF2"/>
    <property type="match status" value="1"/>
</dbReference>
<feature type="transmembrane region" description="Helical" evidence="16">
    <location>
        <begin position="148"/>
        <end position="170"/>
    </location>
</feature>
<evidence type="ECO:0000256" key="12">
    <source>
        <dbReference type="ARBA" id="ARBA00023166"/>
    </source>
</evidence>
<gene>
    <name evidence="17" type="ORF">KUCA_T00004361001</name>
</gene>
<keyword evidence="4 16" id="KW-0812">Transmembrane</keyword>
<evidence type="ECO:0000256" key="11">
    <source>
        <dbReference type="ARBA" id="ARBA00023136"/>
    </source>
</evidence>
<dbReference type="GO" id="GO:0005789">
    <property type="term" value="C:endoplasmic reticulum membrane"/>
    <property type="evidence" value="ECO:0007669"/>
    <property type="project" value="TreeGrafter"/>
</dbReference>
<dbReference type="InterPro" id="IPR018083">
    <property type="entry name" value="Sterol_reductase_CS"/>
</dbReference>
<evidence type="ECO:0000313" key="18">
    <source>
        <dbReference type="Proteomes" id="UP000019384"/>
    </source>
</evidence>
<sequence length="437" mass="49714">MLNPKTTEKDFFGFVGAVTLTLGLPATVLFLNLCANDVYKAEGIKVDAEKLQLAFTEKILKNPMELLFNVSAWKWYLTWFFGLVALGQILPGKTLQGVELRDGTKLTYKINGLAVVGFVFVYLPSSYLSHGGSVPELVYVYDNFWPLMVTSFEFSLLLSCFVYAGSFVPLRKPNGKGTRERILATGGNSGNVLFDWFIGRELNPRIGSWDIKLFCELRPGLLLWGLLDLSCLYHQYKTTGTIYDSMAVVVALQWFYILDAVPNEEGLLTMMDITTDGFGFMLAFGDLTWVPFTYSLQARYLALTPLQLGYKFILVIVSIMALGYYIFSSANSQKSKFRAGKLPQMKSISTTRGTKLLCEGWWGLSQHINYFGDILIALSWCLPTRTETLLTYFYIIYFSSLLIHRQTRDEAKCRAKYGKAWEEYERQVPYKIIPYVY</sequence>
<evidence type="ECO:0000256" key="16">
    <source>
        <dbReference type="RuleBase" id="RU369120"/>
    </source>
</evidence>
<dbReference type="Proteomes" id="UP000019384">
    <property type="component" value="Unassembled WGS sequence"/>
</dbReference>
<evidence type="ECO:0000256" key="15">
    <source>
        <dbReference type="ARBA" id="ARBA00060638"/>
    </source>
</evidence>
<evidence type="ECO:0000256" key="13">
    <source>
        <dbReference type="ARBA" id="ARBA00023221"/>
    </source>
</evidence>
<dbReference type="PROSITE" id="PS01017">
    <property type="entry name" value="STEROL_REDUCT_1"/>
    <property type="match status" value="1"/>
</dbReference>
<comment type="similarity">
    <text evidence="2 16">Belongs to the ERG4/ERG24 family.</text>
</comment>
<reference evidence="17" key="2">
    <citation type="submission" date="2014-02" db="EMBL/GenBank/DDBJ databases">
        <title>Complete DNA sequence of /Kuraishia capsulata/ illustrates novel genomic features among budding yeasts (/Saccharomycotina/).</title>
        <authorList>
            <person name="Morales L."/>
            <person name="Noel B."/>
            <person name="Porcel B."/>
            <person name="Marcet-Houben M."/>
            <person name="Hullo M-F."/>
            <person name="Sacerdot C."/>
            <person name="Tekaia F."/>
            <person name="Leh-Louis V."/>
            <person name="Despons L."/>
            <person name="Khanna V."/>
            <person name="Aury J-M."/>
            <person name="Barbe V."/>
            <person name="Couloux A."/>
            <person name="Labadie K."/>
            <person name="Pelletier E."/>
            <person name="Souciet J-L."/>
            <person name="Boekhout T."/>
            <person name="Gabaldon T."/>
            <person name="Wincker P."/>
            <person name="Dujon B."/>
        </authorList>
    </citation>
    <scope>NUCLEOTIDE SEQUENCE</scope>
    <source>
        <strain evidence="17">CBS 1993</strain>
    </source>
</reference>
<keyword evidence="18" id="KW-1185">Reference proteome</keyword>
<dbReference type="AlphaFoldDB" id="W6MNY1"/>
<keyword evidence="11 16" id="KW-0472">Membrane</keyword>
<protein>
    <recommendedName>
        <fullName evidence="16">Delta(14)-sterol reductase</fullName>
    </recommendedName>
    <alternativeName>
        <fullName evidence="16">C-14 sterol reductase</fullName>
    </alternativeName>
    <alternativeName>
        <fullName evidence="16">Sterol C14-reductase</fullName>
    </alternativeName>
</protein>
<keyword evidence="9 16" id="KW-0756">Sterol biosynthesis</keyword>
<dbReference type="OrthoDB" id="10262235at2759"/>
<keyword evidence="6 16" id="KW-0752">Steroid biosynthesis</keyword>
<dbReference type="EMBL" id="HG793129">
    <property type="protein sequence ID" value="CDK28379.1"/>
    <property type="molecule type" value="Genomic_DNA"/>
</dbReference>
<accession>W6MNY1</accession>
<keyword evidence="5" id="KW-0521">NADP</keyword>
<feature type="transmembrane region" description="Helical" evidence="16">
    <location>
        <begin position="308"/>
        <end position="327"/>
    </location>
</feature>
<evidence type="ECO:0000256" key="8">
    <source>
        <dbReference type="ARBA" id="ARBA00023002"/>
    </source>
</evidence>
<dbReference type="PANTHER" id="PTHR21257">
    <property type="entry name" value="DELTA(14)-STEROL REDUCTASE"/>
    <property type="match status" value="1"/>
</dbReference>
<proteinExistence type="inferred from homology"/>
<reference evidence="17" key="1">
    <citation type="submission" date="2013-12" db="EMBL/GenBank/DDBJ databases">
        <authorList>
            <person name="Genoscope - CEA"/>
        </authorList>
    </citation>
    <scope>NUCLEOTIDE SEQUENCE</scope>
    <source>
        <strain evidence="17">CBS 1993</strain>
    </source>
</reference>
<keyword evidence="10 16" id="KW-0443">Lipid metabolism</keyword>
<keyword evidence="7 16" id="KW-1133">Transmembrane helix</keyword>
<evidence type="ECO:0000256" key="5">
    <source>
        <dbReference type="ARBA" id="ARBA00022857"/>
    </source>
</evidence>
<name>W6MNY1_9ASCO</name>
<evidence type="ECO:0000256" key="7">
    <source>
        <dbReference type="ARBA" id="ARBA00022989"/>
    </source>
</evidence>
<evidence type="ECO:0000256" key="6">
    <source>
        <dbReference type="ARBA" id="ARBA00022955"/>
    </source>
</evidence>
<comment type="subcellular location">
    <subcellularLocation>
        <location evidence="1">Membrane</location>
        <topology evidence="1">Multi-pass membrane protein</topology>
    </subcellularLocation>
</comment>
<keyword evidence="8 16" id="KW-0560">Oxidoreductase</keyword>
<evidence type="ECO:0000256" key="3">
    <source>
        <dbReference type="ARBA" id="ARBA00022516"/>
    </source>
</evidence>
<dbReference type="Pfam" id="PF01222">
    <property type="entry name" value="ERG4_ERG24"/>
    <property type="match status" value="1"/>
</dbReference>
<dbReference type="RefSeq" id="XP_022460369.1">
    <property type="nucleotide sequence ID" value="XM_022601088.1"/>
</dbReference>
<dbReference type="HOGENOM" id="CLU_015631_0_3_1"/>
<evidence type="ECO:0000256" key="4">
    <source>
        <dbReference type="ARBA" id="ARBA00022692"/>
    </source>
</evidence>